<dbReference type="EMBL" id="JBHSDS010000008">
    <property type="protein sequence ID" value="MFC4359155.1"/>
    <property type="molecule type" value="Genomic_DNA"/>
</dbReference>
<gene>
    <name evidence="1" type="ORF">ACFO0N_14505</name>
</gene>
<protein>
    <submittedName>
        <fullName evidence="1">DUF5816 domain-containing protein</fullName>
    </submittedName>
</protein>
<proteinExistence type="predicted"/>
<evidence type="ECO:0000313" key="1">
    <source>
        <dbReference type="EMBL" id="MFC4359155.1"/>
    </source>
</evidence>
<organism evidence="1 2">
    <name type="scientific">Halobium salinum</name>
    <dbReference type="NCBI Taxonomy" id="1364940"/>
    <lineage>
        <taxon>Archaea</taxon>
        <taxon>Methanobacteriati</taxon>
        <taxon>Methanobacteriota</taxon>
        <taxon>Stenosarchaea group</taxon>
        <taxon>Halobacteria</taxon>
        <taxon>Halobacteriales</taxon>
        <taxon>Haloferacaceae</taxon>
        <taxon>Halobium</taxon>
    </lineage>
</organism>
<reference evidence="1 2" key="1">
    <citation type="journal article" date="2019" name="Int. J. Syst. Evol. Microbiol.">
        <title>The Global Catalogue of Microorganisms (GCM) 10K type strain sequencing project: providing services to taxonomists for standard genome sequencing and annotation.</title>
        <authorList>
            <consortium name="The Broad Institute Genomics Platform"/>
            <consortium name="The Broad Institute Genome Sequencing Center for Infectious Disease"/>
            <person name="Wu L."/>
            <person name="Ma J."/>
        </authorList>
    </citation>
    <scope>NUCLEOTIDE SEQUENCE [LARGE SCALE GENOMIC DNA]</scope>
    <source>
        <strain evidence="1 2">CGMCC 1.12553</strain>
    </source>
</reference>
<dbReference type="RefSeq" id="WP_267622963.1">
    <property type="nucleotide sequence ID" value="NZ_JAODIW010000006.1"/>
</dbReference>
<dbReference type="AlphaFoldDB" id="A0ABD5PET1"/>
<keyword evidence="2" id="KW-1185">Reference proteome</keyword>
<comment type="caution">
    <text evidence="1">The sequence shown here is derived from an EMBL/GenBank/DDBJ whole genome shotgun (WGS) entry which is preliminary data.</text>
</comment>
<accession>A0ABD5PET1</accession>
<name>A0ABD5PET1_9EURY</name>
<sequence length="81" mass="9098">MTLEAATTPNGTDVYVDHGTVEKGSNGPFRIVFLSPDRDRRWGFFCSNCETFDNAMDPMGRIQCNVCGNVRKPDEWDAAHE</sequence>
<dbReference type="Pfam" id="PF19133">
    <property type="entry name" value="DUF5816"/>
    <property type="match status" value="1"/>
</dbReference>
<evidence type="ECO:0000313" key="2">
    <source>
        <dbReference type="Proteomes" id="UP001595921"/>
    </source>
</evidence>
<dbReference type="InterPro" id="IPR043854">
    <property type="entry name" value="DUF5816"/>
</dbReference>
<dbReference type="Proteomes" id="UP001595921">
    <property type="component" value="Unassembled WGS sequence"/>
</dbReference>